<organism evidence="1 2">
    <name type="scientific">Halalkalibacter krulwichiae</name>
    <dbReference type="NCBI Taxonomy" id="199441"/>
    <lineage>
        <taxon>Bacteria</taxon>
        <taxon>Bacillati</taxon>
        <taxon>Bacillota</taxon>
        <taxon>Bacilli</taxon>
        <taxon>Bacillales</taxon>
        <taxon>Bacillaceae</taxon>
        <taxon>Halalkalibacter</taxon>
    </lineage>
</organism>
<accession>A0A1X9MBJ0</accession>
<keyword evidence="2" id="KW-1185">Reference proteome</keyword>
<dbReference type="Proteomes" id="UP000193006">
    <property type="component" value="Chromosome"/>
</dbReference>
<dbReference type="RefSeq" id="WP_066149646.1">
    <property type="nucleotide sequence ID" value="NZ_CP020814.1"/>
</dbReference>
<dbReference type="AlphaFoldDB" id="A0A1X9MBJ0"/>
<dbReference type="KEGG" id="bkw:BkAM31D_13600"/>
<evidence type="ECO:0000313" key="2">
    <source>
        <dbReference type="Proteomes" id="UP000193006"/>
    </source>
</evidence>
<dbReference type="EMBL" id="CP020814">
    <property type="protein sequence ID" value="ARK30787.1"/>
    <property type="molecule type" value="Genomic_DNA"/>
</dbReference>
<dbReference type="STRING" id="199441.BkAM31D_13600"/>
<reference evidence="1 2" key="1">
    <citation type="submission" date="2017-04" db="EMBL/GenBank/DDBJ databases">
        <title>Bacillus krulwichiae AM31D Genome sequencing and assembly.</title>
        <authorList>
            <person name="Krulwich T.A."/>
            <person name="Anastor L."/>
            <person name="Ehrlich R."/>
            <person name="Ehrlich G.D."/>
            <person name="Janto B."/>
        </authorList>
    </citation>
    <scope>NUCLEOTIDE SEQUENCE [LARGE SCALE GENOMIC DNA]</scope>
    <source>
        <strain evidence="1 2">AM31D</strain>
    </source>
</reference>
<sequence>MRIGIGYLGSERLETSTANQEVIPERKRLYKFSFLNRADTQVMINGKELIFLQANQGFNMDEEDQPLQSFVVVDEGIEFNWIGAYL</sequence>
<name>A0A1X9MBJ0_9BACI</name>
<evidence type="ECO:0000313" key="1">
    <source>
        <dbReference type="EMBL" id="ARK30787.1"/>
    </source>
</evidence>
<proteinExistence type="predicted"/>
<protein>
    <submittedName>
        <fullName evidence="1">Uncharacterized protein</fullName>
    </submittedName>
</protein>
<gene>
    <name evidence="1" type="ORF">BkAM31D_13600</name>
</gene>